<dbReference type="EMBL" id="NWSH01003969">
    <property type="protein sequence ID" value="PCG65610.1"/>
    <property type="molecule type" value="Genomic_DNA"/>
</dbReference>
<organism evidence="2">
    <name type="scientific">Heliothis virescens</name>
    <name type="common">Tobacco budworm moth</name>
    <dbReference type="NCBI Taxonomy" id="7102"/>
    <lineage>
        <taxon>Eukaryota</taxon>
        <taxon>Metazoa</taxon>
        <taxon>Ecdysozoa</taxon>
        <taxon>Arthropoda</taxon>
        <taxon>Hexapoda</taxon>
        <taxon>Insecta</taxon>
        <taxon>Pterygota</taxon>
        <taxon>Neoptera</taxon>
        <taxon>Endopterygota</taxon>
        <taxon>Lepidoptera</taxon>
        <taxon>Glossata</taxon>
        <taxon>Ditrysia</taxon>
        <taxon>Noctuoidea</taxon>
        <taxon>Noctuidae</taxon>
        <taxon>Heliothinae</taxon>
        <taxon>Heliothis</taxon>
    </lineage>
</organism>
<name>A0A2A4J2E6_HELVI</name>
<gene>
    <name evidence="1" type="ORF">B5V51_8924</name>
    <name evidence="2" type="ORF">B5V51_8925</name>
</gene>
<protein>
    <submittedName>
        <fullName evidence="2">Uncharacterized protein</fullName>
    </submittedName>
</protein>
<accession>A0A2A4J2E6</accession>
<dbReference type="AlphaFoldDB" id="A0A2A4J2E6"/>
<sequence>MLETPSFNSQQRDRLKVKAAKAKALLLKTKTKIHRYLIEDGAEDKAEDEVEGGAEVQVEGVAGELSKVEEIYEVVVVDGEVVQETGFRKESRMKKEQLSTEITTLLKFG</sequence>
<evidence type="ECO:0000313" key="1">
    <source>
        <dbReference type="EMBL" id="PCG65609.1"/>
    </source>
</evidence>
<evidence type="ECO:0000313" key="2">
    <source>
        <dbReference type="EMBL" id="PCG65610.1"/>
    </source>
</evidence>
<dbReference type="EMBL" id="NWSH01003969">
    <property type="protein sequence ID" value="PCG65609.1"/>
    <property type="molecule type" value="Genomic_DNA"/>
</dbReference>
<proteinExistence type="predicted"/>
<reference evidence="2" key="1">
    <citation type="submission" date="2017-09" db="EMBL/GenBank/DDBJ databases">
        <title>Contemporary evolution of a Lepidopteran species, Heliothis virescens, in response to modern agricultural practices.</title>
        <authorList>
            <person name="Fritz M.L."/>
            <person name="Deyonke A.M."/>
            <person name="Papanicolaou A."/>
            <person name="Micinski S."/>
            <person name="Westbrook J."/>
            <person name="Gould F."/>
        </authorList>
    </citation>
    <scope>NUCLEOTIDE SEQUENCE [LARGE SCALE GENOMIC DNA]</scope>
    <source>
        <strain evidence="2">HvINT-</strain>
        <tissue evidence="2">Whole body</tissue>
    </source>
</reference>
<comment type="caution">
    <text evidence="2">The sequence shown here is derived from an EMBL/GenBank/DDBJ whole genome shotgun (WGS) entry which is preliminary data.</text>
</comment>